<dbReference type="Proteomes" id="UP000673447">
    <property type="component" value="Unassembled WGS sequence"/>
</dbReference>
<evidence type="ECO:0008006" key="3">
    <source>
        <dbReference type="Google" id="ProtNLM"/>
    </source>
</evidence>
<dbReference type="RefSeq" id="WP_210537501.1">
    <property type="nucleotide sequence ID" value="NZ_JAGKTC010000003.1"/>
</dbReference>
<accession>A0A940X8J6</accession>
<sequence>MRGDIGLFRVFTGAALAAALALPLAGHGSEAAKAATERDGRHDFDWEIGTWKTELRRLVRPLSGSNEWAEYTGTTVVRKVLDGAANLVELRVQGPAGRIEGASLRLYNPQARQWGLHYASMRSGAFTRPVFGAFDHGRGEFYGTEVMDDGREVMVRFVITATSADSAQFEQAYSADGGKHWEVNWLATDTRVRP</sequence>
<reference evidence="1" key="2">
    <citation type="submission" date="2021-03" db="EMBL/GenBank/DDBJ databases">
        <authorList>
            <person name="Cao W."/>
        </authorList>
    </citation>
    <scope>NUCLEOTIDE SEQUENCE</scope>
    <source>
        <strain evidence="1">110414</strain>
    </source>
</reference>
<comment type="caution">
    <text evidence="1">The sequence shown here is derived from an EMBL/GenBank/DDBJ whole genome shotgun (WGS) entry which is preliminary data.</text>
</comment>
<evidence type="ECO:0000313" key="1">
    <source>
        <dbReference type="EMBL" id="MBP3985654.1"/>
    </source>
</evidence>
<dbReference type="EMBL" id="JAGKTC010000003">
    <property type="protein sequence ID" value="MBP3985654.1"/>
    <property type="molecule type" value="Genomic_DNA"/>
</dbReference>
<keyword evidence="2" id="KW-1185">Reference proteome</keyword>
<reference evidence="1" key="1">
    <citation type="journal article" date="2016" name="Int. J. Syst. Evol. Microbiol.">
        <title>Pseudoxanthomonas helianthi sp. nov., isolated from roots of Jerusalem artichoke (Helianthus tuberosus).</title>
        <authorList>
            <person name="Kittiwongwattana C."/>
            <person name="Thawai C."/>
        </authorList>
    </citation>
    <scope>NUCLEOTIDE SEQUENCE</scope>
    <source>
        <strain evidence="1">110414</strain>
    </source>
</reference>
<organism evidence="1 2">
    <name type="scientific">Pseudoxanthomonas helianthi</name>
    <dbReference type="NCBI Taxonomy" id="1453541"/>
    <lineage>
        <taxon>Bacteria</taxon>
        <taxon>Pseudomonadati</taxon>
        <taxon>Pseudomonadota</taxon>
        <taxon>Gammaproteobacteria</taxon>
        <taxon>Lysobacterales</taxon>
        <taxon>Lysobacteraceae</taxon>
        <taxon>Pseudoxanthomonas</taxon>
    </lineage>
</organism>
<evidence type="ECO:0000313" key="2">
    <source>
        <dbReference type="Proteomes" id="UP000673447"/>
    </source>
</evidence>
<name>A0A940X8J6_9GAMM</name>
<gene>
    <name evidence="1" type="ORF">J5837_14675</name>
</gene>
<dbReference type="AlphaFoldDB" id="A0A940X8J6"/>
<proteinExistence type="predicted"/>
<protein>
    <recommendedName>
        <fullName evidence="3">DUF1579 domain-containing protein</fullName>
    </recommendedName>
</protein>